<gene>
    <name evidence="1" type="ORF">JYE49_13285</name>
</gene>
<keyword evidence="2" id="KW-1185">Reference proteome</keyword>
<sequence>MTLLPDLSDVLRVSLNELLGKEENKARIVPVGERKDTNDLILKVRANLADGDKVTVNLPMGLVKAGMMMNMKMPQISGSEALQKVDFEEIIRLVDQGMVGELVTVESPDGDNVRVFVE</sequence>
<organism evidence="1 2">
    <name type="scientific">Aristaeella hokkaidonensis</name>
    <dbReference type="NCBI Taxonomy" id="3046382"/>
    <lineage>
        <taxon>Bacteria</taxon>
        <taxon>Bacillati</taxon>
        <taxon>Bacillota</taxon>
        <taxon>Clostridia</taxon>
        <taxon>Eubacteriales</taxon>
        <taxon>Aristaeellaceae</taxon>
        <taxon>Aristaeella</taxon>
    </lineage>
</organism>
<dbReference type="Proteomes" id="UP000682782">
    <property type="component" value="Chromosome"/>
</dbReference>
<reference evidence="1" key="1">
    <citation type="submission" date="2021-01" db="EMBL/GenBank/DDBJ databases">
        <title>Complete genome sequence of Clostridiales bacterium R-7.</title>
        <authorList>
            <person name="Mahoney-Kurpe S.C."/>
            <person name="Palevich N."/>
            <person name="Koike S."/>
            <person name="Moon C.D."/>
            <person name="Attwood G.T."/>
        </authorList>
    </citation>
    <scope>NUCLEOTIDE SEQUENCE</scope>
    <source>
        <strain evidence="1">R-7</strain>
    </source>
</reference>
<evidence type="ECO:0000313" key="2">
    <source>
        <dbReference type="Proteomes" id="UP000682782"/>
    </source>
</evidence>
<name>A0AC61MW82_9FIRM</name>
<evidence type="ECO:0000313" key="1">
    <source>
        <dbReference type="EMBL" id="QUC66801.1"/>
    </source>
</evidence>
<protein>
    <submittedName>
        <fullName evidence="1">Uncharacterized protein</fullName>
    </submittedName>
</protein>
<dbReference type="EMBL" id="CP068393">
    <property type="protein sequence ID" value="QUC66801.1"/>
    <property type="molecule type" value="Genomic_DNA"/>
</dbReference>
<accession>A0AC61MW82</accession>
<proteinExistence type="predicted"/>